<comment type="caution">
    <text evidence="10">The sequence shown here is derived from an EMBL/GenBank/DDBJ whole genome shotgun (WGS) entry which is preliminary data.</text>
</comment>
<dbReference type="CDD" id="cd03362">
    <property type="entry name" value="TOPRIM_TopoIA_TopoIII"/>
    <property type="match status" value="1"/>
</dbReference>
<dbReference type="InterPro" id="IPR013824">
    <property type="entry name" value="Topo_IA_cen_sub1"/>
</dbReference>
<dbReference type="InterPro" id="IPR023405">
    <property type="entry name" value="Topo_IA_core_domain"/>
</dbReference>
<dbReference type="PANTHER" id="PTHR11390:SF21">
    <property type="entry name" value="DNA TOPOISOMERASE 3-ALPHA"/>
    <property type="match status" value="1"/>
</dbReference>
<dbReference type="PROSITE" id="PS52039">
    <property type="entry name" value="TOPO_IA_2"/>
    <property type="match status" value="1"/>
</dbReference>
<accession>A0A7C3SLQ8</accession>
<dbReference type="PROSITE" id="PS50880">
    <property type="entry name" value="TOPRIM"/>
    <property type="match status" value="1"/>
</dbReference>
<feature type="compositionally biased region" description="Basic and acidic residues" evidence="7">
    <location>
        <begin position="363"/>
        <end position="373"/>
    </location>
</feature>
<comment type="similarity">
    <text evidence="2">Belongs to the type IA topoisomerase family.</text>
</comment>
<dbReference type="GO" id="GO:0003677">
    <property type="term" value="F:DNA binding"/>
    <property type="evidence" value="ECO:0007669"/>
    <property type="project" value="UniProtKB-KW"/>
</dbReference>
<dbReference type="PANTHER" id="PTHR11390">
    <property type="entry name" value="PROKARYOTIC DNA TOPOISOMERASE"/>
    <property type="match status" value="1"/>
</dbReference>
<dbReference type="GO" id="GO:0006265">
    <property type="term" value="P:DNA topological change"/>
    <property type="evidence" value="ECO:0007669"/>
    <property type="project" value="InterPro"/>
</dbReference>
<name>A0A7C3SLQ8_THEPE</name>
<dbReference type="InterPro" id="IPR013825">
    <property type="entry name" value="Topo_IA_cen_sub2"/>
</dbReference>
<evidence type="ECO:0000313" key="10">
    <source>
        <dbReference type="EMBL" id="HGB25631.1"/>
    </source>
</evidence>
<evidence type="ECO:0000256" key="4">
    <source>
        <dbReference type="ARBA" id="ARBA00023029"/>
    </source>
</evidence>
<feature type="domain" description="Topo IA-type catalytic" evidence="9">
    <location>
        <begin position="162"/>
        <end position="581"/>
    </location>
</feature>
<dbReference type="InterPro" id="IPR006171">
    <property type="entry name" value="TOPRIM_dom"/>
</dbReference>
<feature type="region of interest" description="Disordered" evidence="7">
    <location>
        <begin position="363"/>
        <end position="384"/>
    </location>
</feature>
<dbReference type="AlphaFoldDB" id="A0A7C3SLQ8"/>
<dbReference type="SMART" id="SM00493">
    <property type="entry name" value="TOPRIM"/>
    <property type="match status" value="1"/>
</dbReference>
<evidence type="ECO:0000256" key="7">
    <source>
        <dbReference type="SAM" id="MobiDB-lite"/>
    </source>
</evidence>
<keyword evidence="4" id="KW-0799">Topoisomerase</keyword>
<dbReference type="FunFam" id="1.10.290.10:FF:000001">
    <property type="entry name" value="DNA topoisomerase"/>
    <property type="match status" value="1"/>
</dbReference>
<dbReference type="Gene3D" id="1.10.290.10">
    <property type="entry name" value="Topoisomerase I, domain 4"/>
    <property type="match status" value="1"/>
</dbReference>
<dbReference type="Pfam" id="PF01751">
    <property type="entry name" value="Toprim"/>
    <property type="match status" value="1"/>
</dbReference>
<dbReference type="CDD" id="cd00186">
    <property type="entry name" value="TOP1Ac"/>
    <property type="match status" value="1"/>
</dbReference>
<evidence type="ECO:0000259" key="9">
    <source>
        <dbReference type="PROSITE" id="PS52039"/>
    </source>
</evidence>
<evidence type="ECO:0000256" key="6">
    <source>
        <dbReference type="ARBA" id="ARBA00023235"/>
    </source>
</evidence>
<protein>
    <recommendedName>
        <fullName evidence="3">DNA topoisomerase</fullName>
        <ecNumber evidence="3">5.6.2.1</ecNumber>
    </recommendedName>
</protein>
<dbReference type="GO" id="GO:0006310">
    <property type="term" value="P:DNA recombination"/>
    <property type="evidence" value="ECO:0007669"/>
    <property type="project" value="TreeGrafter"/>
</dbReference>
<dbReference type="GO" id="GO:0006281">
    <property type="term" value="P:DNA repair"/>
    <property type="evidence" value="ECO:0007669"/>
    <property type="project" value="TreeGrafter"/>
</dbReference>
<dbReference type="SMART" id="SM00437">
    <property type="entry name" value="TOP1Ac"/>
    <property type="match status" value="1"/>
</dbReference>
<feature type="region of interest" description="Disordered" evidence="7">
    <location>
        <begin position="607"/>
        <end position="635"/>
    </location>
</feature>
<evidence type="ECO:0000256" key="5">
    <source>
        <dbReference type="ARBA" id="ARBA00023125"/>
    </source>
</evidence>
<dbReference type="InterPro" id="IPR023406">
    <property type="entry name" value="Topo_IA_AS"/>
</dbReference>
<dbReference type="InterPro" id="IPR000380">
    <property type="entry name" value="Topo_IA"/>
</dbReference>
<keyword evidence="5" id="KW-0238">DNA-binding</keyword>
<proteinExistence type="inferred from homology"/>
<dbReference type="PRINTS" id="PR00417">
    <property type="entry name" value="PRTPISMRASEI"/>
</dbReference>
<dbReference type="Pfam" id="PF01131">
    <property type="entry name" value="Topoisom_bac"/>
    <property type="match status" value="1"/>
</dbReference>
<dbReference type="InterPro" id="IPR013826">
    <property type="entry name" value="Topo_IA_cen_sub3"/>
</dbReference>
<dbReference type="InterPro" id="IPR013497">
    <property type="entry name" value="Topo_IA_cen"/>
</dbReference>
<dbReference type="Gene3D" id="3.40.50.140">
    <property type="match status" value="1"/>
</dbReference>
<evidence type="ECO:0000256" key="1">
    <source>
        <dbReference type="ARBA" id="ARBA00000213"/>
    </source>
</evidence>
<dbReference type="SUPFAM" id="SSF56712">
    <property type="entry name" value="Prokaryotic type I DNA topoisomerase"/>
    <property type="match status" value="1"/>
</dbReference>
<feature type="domain" description="Toprim" evidence="8">
    <location>
        <begin position="6"/>
        <end position="144"/>
    </location>
</feature>
<evidence type="ECO:0000259" key="8">
    <source>
        <dbReference type="PROSITE" id="PS50880"/>
    </source>
</evidence>
<dbReference type="InterPro" id="IPR003601">
    <property type="entry name" value="Topo_IA_2"/>
</dbReference>
<reference evidence="10" key="1">
    <citation type="journal article" date="2020" name="mSystems">
        <title>Genome- and Community-Level Interaction Insights into Carbon Utilization and Element Cycling Functions of Hydrothermarchaeota in Hydrothermal Sediment.</title>
        <authorList>
            <person name="Zhou Z."/>
            <person name="Liu Y."/>
            <person name="Xu W."/>
            <person name="Pan J."/>
            <person name="Luo Z.H."/>
            <person name="Li M."/>
        </authorList>
    </citation>
    <scope>NUCLEOTIDE SEQUENCE [LARGE SCALE GENOMIC DNA]</scope>
    <source>
        <strain evidence="10">SpSt-8</strain>
    </source>
</reference>
<evidence type="ECO:0000256" key="2">
    <source>
        <dbReference type="ARBA" id="ARBA00009446"/>
    </source>
</evidence>
<feature type="compositionally biased region" description="Basic residues" evidence="7">
    <location>
        <begin position="616"/>
        <end position="628"/>
    </location>
</feature>
<dbReference type="Gene3D" id="2.70.20.10">
    <property type="entry name" value="Topoisomerase I, domain 3"/>
    <property type="match status" value="1"/>
</dbReference>
<dbReference type="GO" id="GO:0003917">
    <property type="term" value="F:DNA topoisomerase type I (single strand cut, ATP-independent) activity"/>
    <property type="evidence" value="ECO:0007669"/>
    <property type="project" value="UniProtKB-EC"/>
</dbReference>
<dbReference type="PROSITE" id="PS00396">
    <property type="entry name" value="TOPO_IA_1"/>
    <property type="match status" value="1"/>
</dbReference>
<evidence type="ECO:0000256" key="3">
    <source>
        <dbReference type="ARBA" id="ARBA00012891"/>
    </source>
</evidence>
<dbReference type="EMBL" id="DTIB01000104">
    <property type="protein sequence ID" value="HGB25631.1"/>
    <property type="molecule type" value="Genomic_DNA"/>
</dbReference>
<dbReference type="EC" id="5.6.2.1" evidence="3"/>
<sequence>MSTSYSEVIVAEKPTVALAFARYLSEGGYRTVNVGGVKAFEFRRDGKLSLSIGLRGHILDYDFPSEYNVWAKVDPRQLFFTKPVLVVREGAEKYVRALRSLATRTRRVILALDADPEGEGIAFEVMRIMSSVNPELEFKRAWFSAVTPEDLVEAMRKLREPNPNLANKVAARMVLDLTIGAAFTRLLTLSVKDELPRGRFLSYGPCQTPVLYFVVKRALEREQYKQKRYYVMVAELLGDGTRFTASANLGEDKEKAAELYSRVKSLKTAVVAKSERTVVEVTPPVPLNTVELERRASLYLNLRSKEALDIAERLYQLGYISYPRTDTTIYPPTLNLRKLAGLFAHWEDAGWYVRKILSRELRPTQGREDDKAHPPIHPTRAASREELTRRLGEKAWMLYELVVRHFLATLSEKAELEKQKLEIDLGGLRLLAEGRRVLYPGFYYVYQYARPEEVSLPYLVEGDEVEVLRLRLEERKTQPPPYLSEAELLALMKRYGIGTDATMQDHIHTNVERRYFVIREKRCIPTPLGRALLLSLLETVPQLVMPEVRGRMEAALAAIARGEEEPGEVVKEVLEEFLGYYDQLKSKLPYLLQRLRDALAEVYGSAESGDAAASGKRGKKQVYKRARRKGGEGFS</sequence>
<dbReference type="InterPro" id="IPR003602">
    <property type="entry name" value="Topo_IA_DNA-bd_dom"/>
</dbReference>
<dbReference type="Gene3D" id="1.10.460.10">
    <property type="entry name" value="Topoisomerase I, domain 2"/>
    <property type="match status" value="1"/>
</dbReference>
<comment type="catalytic activity">
    <reaction evidence="1">
        <text>ATP-independent breakage of single-stranded DNA, followed by passage and rejoining.</text>
        <dbReference type="EC" id="5.6.2.1"/>
    </reaction>
</comment>
<dbReference type="SMART" id="SM00436">
    <property type="entry name" value="TOP1Bc"/>
    <property type="match status" value="1"/>
</dbReference>
<keyword evidence="6 10" id="KW-0413">Isomerase</keyword>
<gene>
    <name evidence="10" type="ORF">ENV88_06385</name>
</gene>
<dbReference type="InterPro" id="IPR034144">
    <property type="entry name" value="TOPRIM_TopoIII"/>
</dbReference>
<organism evidence="10">
    <name type="scientific">Thermofilum pendens</name>
    <dbReference type="NCBI Taxonomy" id="2269"/>
    <lineage>
        <taxon>Archaea</taxon>
        <taxon>Thermoproteota</taxon>
        <taxon>Thermoprotei</taxon>
        <taxon>Thermofilales</taxon>
        <taxon>Thermofilaceae</taxon>
        <taxon>Thermofilum</taxon>
    </lineage>
</organism>